<dbReference type="Pfam" id="PF03129">
    <property type="entry name" value="HGTP_anticodon"/>
    <property type="match status" value="1"/>
</dbReference>
<evidence type="ECO:0000256" key="4">
    <source>
        <dbReference type="ARBA" id="ARBA00022598"/>
    </source>
</evidence>
<evidence type="ECO:0000313" key="10">
    <source>
        <dbReference type="EMBL" id="BET38005.1"/>
    </source>
</evidence>
<keyword evidence="3" id="KW-0963">Cytoplasm</keyword>
<evidence type="ECO:0000259" key="9">
    <source>
        <dbReference type="PROSITE" id="PS50862"/>
    </source>
</evidence>
<dbReference type="InterPro" id="IPR036621">
    <property type="entry name" value="Anticodon-bd_dom_sf"/>
</dbReference>
<dbReference type="NCBIfam" id="TIGR00389">
    <property type="entry name" value="glyS_dimeric"/>
    <property type="match status" value="1"/>
</dbReference>
<protein>
    <recommendedName>
        <fullName evidence="2">glycine--tRNA ligase</fullName>
        <ecNumber evidence="2">6.1.1.14</ecNumber>
    </recommendedName>
</protein>
<dbReference type="PROSITE" id="PS50862">
    <property type="entry name" value="AA_TRNA_LIGASE_II"/>
    <property type="match status" value="1"/>
</dbReference>
<evidence type="ECO:0000313" key="11">
    <source>
        <dbReference type="Proteomes" id="UP001473424"/>
    </source>
</evidence>
<dbReference type="Gene3D" id="3.30.930.10">
    <property type="entry name" value="Bira Bifunctional Protein, Domain 2"/>
    <property type="match status" value="1"/>
</dbReference>
<comment type="similarity">
    <text evidence="1">Belongs to the class-II aminoacyl-tRNA synthetase family.</text>
</comment>
<dbReference type="InterPro" id="IPR002315">
    <property type="entry name" value="tRNA-synt_gly"/>
</dbReference>
<keyword evidence="11" id="KW-1185">Reference proteome</keyword>
<organism evidence="10 11">
    <name type="scientific">Spiroplasma ixodetis</name>
    <dbReference type="NCBI Taxonomy" id="2141"/>
    <lineage>
        <taxon>Bacteria</taxon>
        <taxon>Bacillati</taxon>
        <taxon>Mycoplasmatota</taxon>
        <taxon>Mollicutes</taxon>
        <taxon>Entomoplasmatales</taxon>
        <taxon>Spiroplasmataceae</taxon>
        <taxon>Spiroplasma</taxon>
    </lineage>
</organism>
<dbReference type="GO" id="GO:0016874">
    <property type="term" value="F:ligase activity"/>
    <property type="evidence" value="ECO:0007669"/>
    <property type="project" value="UniProtKB-KW"/>
</dbReference>
<evidence type="ECO:0000256" key="8">
    <source>
        <dbReference type="ARBA" id="ARBA00023146"/>
    </source>
</evidence>
<dbReference type="RefSeq" id="WP_353306741.1">
    <property type="nucleotide sequence ID" value="NZ_AP028955.1"/>
</dbReference>
<evidence type="ECO:0000256" key="7">
    <source>
        <dbReference type="ARBA" id="ARBA00022917"/>
    </source>
</evidence>
<feature type="domain" description="Aminoacyl-transfer RNA synthetases class-II family profile" evidence="9">
    <location>
        <begin position="13"/>
        <end position="374"/>
    </location>
</feature>
<gene>
    <name evidence="10" type="ORF">SAP269_05940</name>
</gene>
<evidence type="ECO:0000256" key="3">
    <source>
        <dbReference type="ARBA" id="ARBA00022490"/>
    </source>
</evidence>
<dbReference type="InterPro" id="IPR006195">
    <property type="entry name" value="aa-tRNA-synth_II"/>
</dbReference>
<dbReference type="PANTHER" id="PTHR10745">
    <property type="entry name" value="GLYCYL-TRNA SYNTHETASE/DNA POLYMERASE SUBUNIT GAMMA-2"/>
    <property type="match status" value="1"/>
</dbReference>
<dbReference type="Pfam" id="PF00587">
    <property type="entry name" value="tRNA-synt_2b"/>
    <property type="match status" value="1"/>
</dbReference>
<dbReference type="NCBIfam" id="NF003211">
    <property type="entry name" value="PRK04173.1"/>
    <property type="match status" value="1"/>
</dbReference>
<keyword evidence="7" id="KW-0648">Protein biosynthesis</keyword>
<keyword evidence="6" id="KW-0067">ATP-binding</keyword>
<name>A0ABM8JL70_9MOLU</name>
<reference evidence="11" key="1">
    <citation type="journal article" date="2024" name="FEMS Microbiol. Lett.">
        <title>Genomic insights into Spiroplasma endosymbionts that induce male-killing and protective phenotypes in the pea aphid.</title>
        <authorList>
            <person name="Arai H."/>
            <person name="Legeai F."/>
            <person name="Kageyama D."/>
            <person name="Sugio A."/>
            <person name="Simon J.C."/>
        </authorList>
    </citation>
    <scope>NUCLEOTIDE SEQUENCE [LARGE SCALE GENOMIC DNA]</scope>
    <source>
        <strain evidence="11">sAp269</strain>
    </source>
</reference>
<dbReference type="InterPro" id="IPR002314">
    <property type="entry name" value="aa-tRNA-synt_IIb"/>
</dbReference>
<dbReference type="EC" id="6.1.1.14" evidence="2"/>
<dbReference type="InterPro" id="IPR033731">
    <property type="entry name" value="GlyRS-like_core"/>
</dbReference>
<dbReference type="InterPro" id="IPR004154">
    <property type="entry name" value="Anticodon-bd"/>
</dbReference>
<dbReference type="PRINTS" id="PR01043">
    <property type="entry name" value="TRNASYNTHGLY"/>
</dbReference>
<keyword evidence="8" id="KW-0030">Aminoacyl-tRNA synthetase</keyword>
<accession>A0ABM8JL70</accession>
<dbReference type="Gene3D" id="3.40.50.800">
    <property type="entry name" value="Anticodon-binding domain"/>
    <property type="match status" value="1"/>
</dbReference>
<dbReference type="EMBL" id="AP028955">
    <property type="protein sequence ID" value="BET38005.1"/>
    <property type="molecule type" value="Genomic_DNA"/>
</dbReference>
<keyword evidence="4 10" id="KW-0436">Ligase</keyword>
<evidence type="ECO:0000256" key="5">
    <source>
        <dbReference type="ARBA" id="ARBA00022741"/>
    </source>
</evidence>
<sequence length="471" mass="54823">MINKNFNEKSIKEIITHLKENGFIFQGSEIYSGLANSWDYGPLGVALKNNIKKSWWVFFVEKNPYNVGLDSSIIMKSKVWEASGHLSNFSDPLIDCKKCKSRFRVDNLINHYFPSINCDNWSDEKLETYINQNHIKCIKCNNEDWTKVRQFQLMFETYQGVLKEDKNKIYLRPETAQGIFINFNNVRNSCNKKVPFGIGQIGKSFRNEITPGNFIFRTREFEQMELEFFFIPKDKNDNTWFNYWVDQCKEFLSLVGLLNSKNIKFKNHEKNQLAHYALATTDIEYNFPFGMSELCGIANRANYDLKKHSENSGVNFEIQDPNVTVKRMVIPSVIEPSIGVERLLLALICEAFTKEVLKDDKERLVLKLNKSICPYQVAVMSLNKTKLGKEAYEIFEMLNKTQLRVIYEASSSVGKSYRYQDGIGTMYCVTIDYDTKTKGTVTIRDRDITNQVIVKVDQLKEYLYDKLDIIC</sequence>
<evidence type="ECO:0000256" key="6">
    <source>
        <dbReference type="ARBA" id="ARBA00022840"/>
    </source>
</evidence>
<dbReference type="CDD" id="cd00774">
    <property type="entry name" value="GlyRS-like_core"/>
    <property type="match status" value="1"/>
</dbReference>
<dbReference type="Proteomes" id="UP001473424">
    <property type="component" value="Chromosome"/>
</dbReference>
<dbReference type="PANTHER" id="PTHR10745:SF8">
    <property type="entry name" value="DNA POLYMERASE SUBUNIT GAMMA-2, MITOCHONDRIAL"/>
    <property type="match status" value="1"/>
</dbReference>
<evidence type="ECO:0000256" key="2">
    <source>
        <dbReference type="ARBA" id="ARBA00012829"/>
    </source>
</evidence>
<evidence type="ECO:0000256" key="1">
    <source>
        <dbReference type="ARBA" id="ARBA00008226"/>
    </source>
</evidence>
<dbReference type="SUPFAM" id="SSF55681">
    <property type="entry name" value="Class II aaRS and biotin synthetases"/>
    <property type="match status" value="1"/>
</dbReference>
<proteinExistence type="inferred from homology"/>
<keyword evidence="5" id="KW-0547">Nucleotide-binding</keyword>
<dbReference type="InterPro" id="IPR027031">
    <property type="entry name" value="Gly-tRNA_synthase/POLG2"/>
</dbReference>
<dbReference type="InterPro" id="IPR045864">
    <property type="entry name" value="aa-tRNA-synth_II/BPL/LPL"/>
</dbReference>
<dbReference type="SUPFAM" id="SSF52954">
    <property type="entry name" value="Class II aaRS ABD-related"/>
    <property type="match status" value="1"/>
</dbReference>